<feature type="compositionally biased region" description="Basic residues" evidence="1">
    <location>
        <begin position="343"/>
        <end position="356"/>
    </location>
</feature>
<protein>
    <submittedName>
        <fullName evidence="2">Uncharacterized protein</fullName>
    </submittedName>
</protein>
<feature type="compositionally biased region" description="Polar residues" evidence="1">
    <location>
        <begin position="357"/>
        <end position="369"/>
    </location>
</feature>
<gene>
    <name evidence="2" type="ORF">PHET_00858</name>
</gene>
<name>A0A8J4ST25_9TREM</name>
<dbReference type="OrthoDB" id="6278663at2759"/>
<evidence type="ECO:0000313" key="2">
    <source>
        <dbReference type="EMBL" id="KAF5405618.1"/>
    </source>
</evidence>
<dbReference type="AlphaFoldDB" id="A0A8J4ST25"/>
<accession>A0A8J4ST25</accession>
<feature type="compositionally biased region" description="Basic and acidic residues" evidence="1">
    <location>
        <begin position="371"/>
        <end position="382"/>
    </location>
</feature>
<feature type="region of interest" description="Disordered" evidence="1">
    <location>
        <begin position="440"/>
        <end position="473"/>
    </location>
</feature>
<dbReference type="EMBL" id="LUCH01000267">
    <property type="protein sequence ID" value="KAF5405618.1"/>
    <property type="molecule type" value="Genomic_DNA"/>
</dbReference>
<proteinExistence type="predicted"/>
<evidence type="ECO:0000313" key="3">
    <source>
        <dbReference type="Proteomes" id="UP000748531"/>
    </source>
</evidence>
<feature type="compositionally biased region" description="Polar residues" evidence="1">
    <location>
        <begin position="444"/>
        <end position="459"/>
    </location>
</feature>
<comment type="caution">
    <text evidence="2">The sequence shown here is derived from an EMBL/GenBank/DDBJ whole genome shotgun (WGS) entry which is preliminary data.</text>
</comment>
<feature type="compositionally biased region" description="Polar residues" evidence="1">
    <location>
        <begin position="292"/>
        <end position="304"/>
    </location>
</feature>
<feature type="region of interest" description="Disordered" evidence="1">
    <location>
        <begin position="278"/>
        <end position="307"/>
    </location>
</feature>
<keyword evidence="3" id="KW-1185">Reference proteome</keyword>
<evidence type="ECO:0000256" key="1">
    <source>
        <dbReference type="SAM" id="MobiDB-lite"/>
    </source>
</evidence>
<dbReference type="Proteomes" id="UP000748531">
    <property type="component" value="Unassembled WGS sequence"/>
</dbReference>
<sequence>MVCLPLAFQTELGGHTDDLINVPFFSSNKVSQLEQTVCVNLFRIIPTVSLHASSVLTKICFTTGSAANRLATFVRNTVQPLVMWYANATGNVKCILWLRLTPYPEVHDQLEGNGCTEKQVEHSSKSKADCHCVVTIYQAGEDAVEVSLPRMNQPRSILLRWPMNHLDITDKLERVEFRQLDKVVPVPLGGLEKMELSIELPHHDVMYNFDECQLQADSRDVVFLKLDKNSLAESAHSLPLIENNLSSDPSQKTVTYAVDQPDATAVSSPSVIKSCTAYSSSFSDEENEDPSRNSPKNQNTTRSDASVVVHVPSVEPRLSEASHLSSATSNDSFTFSLTENKTSVKKPRPKSAKTRAKNTSNSVSNQSATDKPFRESAESKAENARLHLKNAIREHQRNSFSPNNIESDDAVTHTVKSGRYSLANTSNTVNQEQVSILNKGVAPRSQSLRSNRLPQNTKQTKNKAIRLLGNISP</sequence>
<reference evidence="2" key="1">
    <citation type="submission" date="2019-05" db="EMBL/GenBank/DDBJ databases">
        <title>Annotation for the trematode Paragonimus heterotremus.</title>
        <authorList>
            <person name="Choi Y.-J."/>
        </authorList>
    </citation>
    <scope>NUCLEOTIDE SEQUENCE</scope>
    <source>
        <strain evidence="2">LC</strain>
    </source>
</reference>
<feature type="region of interest" description="Disordered" evidence="1">
    <location>
        <begin position="338"/>
        <end position="382"/>
    </location>
</feature>
<organism evidence="2 3">
    <name type="scientific">Paragonimus heterotremus</name>
    <dbReference type="NCBI Taxonomy" id="100268"/>
    <lineage>
        <taxon>Eukaryota</taxon>
        <taxon>Metazoa</taxon>
        <taxon>Spiralia</taxon>
        <taxon>Lophotrochozoa</taxon>
        <taxon>Platyhelminthes</taxon>
        <taxon>Trematoda</taxon>
        <taxon>Digenea</taxon>
        <taxon>Plagiorchiida</taxon>
        <taxon>Troglotremata</taxon>
        <taxon>Troglotrematidae</taxon>
        <taxon>Paragonimus</taxon>
    </lineage>
</organism>